<name>A0ABY5A2W8_9GAMM</name>
<organism evidence="1 2">
    <name type="scientific">Ectopseudomonas hydrolytica</name>
    <dbReference type="NCBI Taxonomy" id="2493633"/>
    <lineage>
        <taxon>Bacteria</taxon>
        <taxon>Pseudomonadati</taxon>
        <taxon>Pseudomonadota</taxon>
        <taxon>Gammaproteobacteria</taxon>
        <taxon>Pseudomonadales</taxon>
        <taxon>Pseudomonadaceae</taxon>
        <taxon>Ectopseudomonas</taxon>
    </lineage>
</organism>
<evidence type="ECO:0000313" key="2">
    <source>
        <dbReference type="Proteomes" id="UP001054897"/>
    </source>
</evidence>
<protein>
    <submittedName>
        <fullName evidence="1">Uncharacterized protein</fullName>
    </submittedName>
</protein>
<keyword evidence="2" id="KW-1185">Reference proteome</keyword>
<dbReference type="Proteomes" id="UP001054897">
    <property type="component" value="Chromosome"/>
</dbReference>
<accession>A0ABY5A2W8</accession>
<evidence type="ECO:0000313" key="1">
    <source>
        <dbReference type="EMBL" id="USR37611.1"/>
    </source>
</evidence>
<dbReference type="RefSeq" id="WP_065985211.1">
    <property type="nucleotide sequence ID" value="NZ_CP099397.1"/>
</dbReference>
<reference evidence="1" key="1">
    <citation type="submission" date="2022-06" db="EMBL/GenBank/DDBJ databases">
        <title>Complete genome of Pseudomonas hydrolytica DSWY01T.</title>
        <authorList>
            <person name="Jung J."/>
            <person name="Jeon C.O."/>
        </authorList>
    </citation>
    <scope>NUCLEOTIDE SEQUENCE</scope>
    <source>
        <strain evidence="1">DSWY01</strain>
    </source>
</reference>
<sequence>MSDITFSIDWLSSDGDSPVFRDTSGHLAIHLDTFCLTRNEDVWSRTVRDKVLVSAYPLALWLASSWWRLNFEPLPHMGTRPPLDWRMAHELGAANHGYVWPRVIFAPDGEIVNVWAEQIRLDGQSIQYLYGLETPSAVKLDNFQRRTAGFIESVLSRLDALGHGRTDLAELWSFIREDRENPEVMRLRILEAQMGYDPEECPQDIIAKALSLQKETGLSAMSELAPVFGRRDRDDTGLEGIISLASQNGILGRPQVSADDIQLASGSGAPWQRGVDAARKLRAKLGNTDEPIKNTVLFDLLGITEGQVSGWESPDRSIVAVAKPVKTGELNYLPRKKHPLSRRFEFARMIGEVLDQPRVNDNWLVSTDIATAKQKRQRAFAAEFLCPIHSLTGYLNGDYSETSLEDAAEYFNVSDKIVESSLANYGYLDISSAEPKVPYRSVA</sequence>
<dbReference type="EMBL" id="CP099397">
    <property type="protein sequence ID" value="USR37611.1"/>
    <property type="molecule type" value="Genomic_DNA"/>
</dbReference>
<proteinExistence type="predicted"/>
<dbReference type="GeneID" id="300081903"/>
<gene>
    <name evidence="1" type="ORF">L1F06_012990</name>
</gene>